<evidence type="ECO:0000313" key="1">
    <source>
        <dbReference type="EMBL" id="KYN10463.1"/>
    </source>
</evidence>
<sequence>MISDFLSIPEVASYFPFLVLPFDLYILSNIYYQQNQRFFEISQSLPLIPQTLILPQDLDHQVVLVLVQMINSGRIEIQFLFQRSNSILILRSDRLNLPPNSTSGDNKPPDELLLVIETPAVSVSLVSIDGVFPILYTLLAYKQFTKLEPYLLKERIAVGMLMGDNRNGSSNNSAAVALISGFGSKQPACGEPSSMNGGFPVAISTIVQPKDQISA</sequence>
<dbReference type="Proteomes" id="UP000078492">
    <property type="component" value="Unassembled WGS sequence"/>
</dbReference>
<name>A0A151IU53_9HYME</name>
<proteinExistence type="predicted"/>
<evidence type="ECO:0000313" key="2">
    <source>
        <dbReference type="Proteomes" id="UP000078492"/>
    </source>
</evidence>
<accession>A0A151IU53</accession>
<gene>
    <name evidence="1" type="ORF">ALC57_17391</name>
</gene>
<dbReference type="AlphaFoldDB" id="A0A151IU53"/>
<protein>
    <submittedName>
        <fullName evidence="1">Uncharacterized protein</fullName>
    </submittedName>
</protein>
<organism evidence="1 2">
    <name type="scientific">Trachymyrmex cornetzi</name>
    <dbReference type="NCBI Taxonomy" id="471704"/>
    <lineage>
        <taxon>Eukaryota</taxon>
        <taxon>Metazoa</taxon>
        <taxon>Ecdysozoa</taxon>
        <taxon>Arthropoda</taxon>
        <taxon>Hexapoda</taxon>
        <taxon>Insecta</taxon>
        <taxon>Pterygota</taxon>
        <taxon>Neoptera</taxon>
        <taxon>Endopterygota</taxon>
        <taxon>Hymenoptera</taxon>
        <taxon>Apocrita</taxon>
        <taxon>Aculeata</taxon>
        <taxon>Formicoidea</taxon>
        <taxon>Formicidae</taxon>
        <taxon>Myrmicinae</taxon>
        <taxon>Trachymyrmex</taxon>
    </lineage>
</organism>
<keyword evidence="2" id="KW-1185">Reference proteome</keyword>
<dbReference type="EMBL" id="KQ980991">
    <property type="protein sequence ID" value="KYN10463.1"/>
    <property type="molecule type" value="Genomic_DNA"/>
</dbReference>
<reference evidence="1 2" key="1">
    <citation type="submission" date="2015-09" db="EMBL/GenBank/DDBJ databases">
        <title>Trachymyrmex cornetzi WGS genome.</title>
        <authorList>
            <person name="Nygaard S."/>
            <person name="Hu H."/>
            <person name="Boomsma J."/>
            <person name="Zhang G."/>
        </authorList>
    </citation>
    <scope>NUCLEOTIDE SEQUENCE [LARGE SCALE GENOMIC DNA]</scope>
    <source>
        <strain evidence="1">Tcor2-1</strain>
        <tissue evidence="1">Whole body</tissue>
    </source>
</reference>